<feature type="domain" description="PpiC" evidence="10">
    <location>
        <begin position="153"/>
        <end position="244"/>
    </location>
</feature>
<dbReference type="InterPro" id="IPR023058">
    <property type="entry name" value="PPIase_PpiC_CS"/>
</dbReference>
<dbReference type="InterPro" id="IPR050245">
    <property type="entry name" value="PrsA_foldase"/>
</dbReference>
<dbReference type="Gene3D" id="3.10.50.40">
    <property type="match status" value="1"/>
</dbReference>
<evidence type="ECO:0000313" key="11">
    <source>
        <dbReference type="EMBL" id="WAP71439.1"/>
    </source>
</evidence>
<dbReference type="SUPFAM" id="SSF109998">
    <property type="entry name" value="Triger factor/SurA peptide-binding domain-like"/>
    <property type="match status" value="1"/>
</dbReference>
<keyword evidence="12" id="KW-1185">Reference proteome</keyword>
<reference evidence="11" key="1">
    <citation type="submission" date="2022-12" db="EMBL/GenBank/DDBJ databases">
        <title>Jiella pelagia sp. nov., isolated from phosphonate enriched culture of Northwest Pacific surface seawater.</title>
        <authorList>
            <person name="Shin D.Y."/>
            <person name="Hwang C.Y."/>
        </authorList>
    </citation>
    <scope>NUCLEOTIDE SEQUENCE</scope>
    <source>
        <strain evidence="11">HL-NP1</strain>
        <plasmid evidence="11">unnamed2</plasmid>
    </source>
</reference>
<dbReference type="RefSeq" id="WP_268883947.1">
    <property type="nucleotide sequence ID" value="NZ_CP114030.1"/>
</dbReference>
<evidence type="ECO:0000256" key="1">
    <source>
        <dbReference type="ARBA" id="ARBA00000971"/>
    </source>
</evidence>
<dbReference type="EC" id="5.2.1.8" evidence="3"/>
<protein>
    <recommendedName>
        <fullName evidence="4">Parvulin-like PPIase</fullName>
        <ecNumber evidence="3">5.2.1.8</ecNumber>
    </recommendedName>
    <alternativeName>
        <fullName evidence="6">Peptidyl-prolyl cis-trans isomerase plp</fullName>
    </alternativeName>
    <alternativeName>
        <fullName evidence="7">Rotamase plp</fullName>
    </alternativeName>
</protein>
<dbReference type="EMBL" id="CP114030">
    <property type="protein sequence ID" value="WAP71439.1"/>
    <property type="molecule type" value="Genomic_DNA"/>
</dbReference>
<evidence type="ECO:0000256" key="9">
    <source>
        <dbReference type="SAM" id="SignalP"/>
    </source>
</evidence>
<dbReference type="Proteomes" id="UP001164020">
    <property type="component" value="Plasmid unnamed2"/>
</dbReference>
<dbReference type="InterPro" id="IPR027304">
    <property type="entry name" value="Trigger_fact/SurA_dom_sf"/>
</dbReference>
<dbReference type="PROSITE" id="PS50198">
    <property type="entry name" value="PPIC_PPIASE_2"/>
    <property type="match status" value="1"/>
</dbReference>
<name>A0ABY7C671_9HYPH</name>
<evidence type="ECO:0000313" key="12">
    <source>
        <dbReference type="Proteomes" id="UP001164020"/>
    </source>
</evidence>
<feature type="signal peptide" evidence="9">
    <location>
        <begin position="1"/>
        <end position="24"/>
    </location>
</feature>
<dbReference type="SUPFAM" id="SSF54534">
    <property type="entry name" value="FKBP-like"/>
    <property type="match status" value="1"/>
</dbReference>
<dbReference type="Pfam" id="PF13616">
    <property type="entry name" value="Rotamase_3"/>
    <property type="match status" value="1"/>
</dbReference>
<keyword evidence="5 8" id="KW-0697">Rotamase</keyword>
<keyword evidence="11" id="KW-0614">Plasmid</keyword>
<sequence>MTSLGLRGFAAAAVMAGMIAPVMAQVPAPAPSSSPSEQHAPESDDAVVATVNGQPIMRSEVLEVISGLPPQYQQVPIEVLIPEMAQQIAAVRLVAEKAYEAGLQSDPEVQARIKEEERRVVGDVWLQRELDRRMSDQAFQEAFEDYLANNPPQEQVKARHILVESEDKARELIEQLTNGAEFEDLANANTTDPSGKQVGGDLGWFAQGQMVPAFDEAAFELDAGEFTIEPVKTPFGWHVILVEERRIPPQPTLQEIKPQLHEQLVQTLVPQIMAEVKQGADIQMMDVKGEMPSSREAAPADLIFGTVVDKPESQQ</sequence>
<comment type="catalytic activity">
    <reaction evidence="1">
        <text>[protein]-peptidylproline (omega=180) = [protein]-peptidylproline (omega=0)</text>
        <dbReference type="Rhea" id="RHEA:16237"/>
        <dbReference type="Rhea" id="RHEA-COMP:10747"/>
        <dbReference type="Rhea" id="RHEA-COMP:10748"/>
        <dbReference type="ChEBI" id="CHEBI:83833"/>
        <dbReference type="ChEBI" id="CHEBI:83834"/>
        <dbReference type="EC" id="5.2.1.8"/>
    </reaction>
</comment>
<evidence type="ECO:0000256" key="5">
    <source>
        <dbReference type="ARBA" id="ARBA00023110"/>
    </source>
</evidence>
<evidence type="ECO:0000256" key="6">
    <source>
        <dbReference type="ARBA" id="ARBA00030642"/>
    </source>
</evidence>
<evidence type="ECO:0000256" key="7">
    <source>
        <dbReference type="ARBA" id="ARBA00031484"/>
    </source>
</evidence>
<dbReference type="PANTHER" id="PTHR47245">
    <property type="entry name" value="PEPTIDYLPROLYL ISOMERASE"/>
    <property type="match status" value="1"/>
</dbReference>
<keyword evidence="8 11" id="KW-0413">Isomerase</keyword>
<keyword evidence="9" id="KW-0732">Signal</keyword>
<accession>A0ABY7C671</accession>
<proteinExistence type="inferred from homology"/>
<dbReference type="InterPro" id="IPR046357">
    <property type="entry name" value="PPIase_dom_sf"/>
</dbReference>
<evidence type="ECO:0000259" key="10">
    <source>
        <dbReference type="PROSITE" id="PS50198"/>
    </source>
</evidence>
<dbReference type="InterPro" id="IPR000297">
    <property type="entry name" value="PPIase_PpiC"/>
</dbReference>
<dbReference type="PANTHER" id="PTHR47245:SF2">
    <property type="entry name" value="PEPTIDYL-PROLYL CIS-TRANS ISOMERASE HP_0175-RELATED"/>
    <property type="match status" value="1"/>
</dbReference>
<evidence type="ECO:0000256" key="8">
    <source>
        <dbReference type="PROSITE-ProRule" id="PRU00278"/>
    </source>
</evidence>
<organism evidence="11 12">
    <name type="scientific">Jiella pelagia</name>
    <dbReference type="NCBI Taxonomy" id="2986949"/>
    <lineage>
        <taxon>Bacteria</taxon>
        <taxon>Pseudomonadati</taxon>
        <taxon>Pseudomonadota</taxon>
        <taxon>Alphaproteobacteria</taxon>
        <taxon>Hyphomicrobiales</taxon>
        <taxon>Aurantimonadaceae</taxon>
        <taxon>Jiella</taxon>
    </lineage>
</organism>
<gene>
    <name evidence="11" type="ORF">OH818_28585</name>
</gene>
<evidence type="ECO:0000256" key="3">
    <source>
        <dbReference type="ARBA" id="ARBA00013194"/>
    </source>
</evidence>
<dbReference type="GO" id="GO:0003755">
    <property type="term" value="F:peptidyl-prolyl cis-trans isomerase activity"/>
    <property type="evidence" value="ECO:0007669"/>
    <property type="project" value="UniProtKB-EC"/>
</dbReference>
<geneLocation type="plasmid" evidence="11 12">
    <name>unnamed2</name>
</geneLocation>
<evidence type="ECO:0000256" key="4">
    <source>
        <dbReference type="ARBA" id="ARBA00018370"/>
    </source>
</evidence>
<evidence type="ECO:0000256" key="2">
    <source>
        <dbReference type="ARBA" id="ARBA00007656"/>
    </source>
</evidence>
<feature type="chain" id="PRO_5046447725" description="Parvulin-like PPIase" evidence="9">
    <location>
        <begin position="25"/>
        <end position="315"/>
    </location>
</feature>
<comment type="similarity">
    <text evidence="2">Belongs to the PpiC/parvulin rotamase family.</text>
</comment>
<dbReference type="PROSITE" id="PS01096">
    <property type="entry name" value="PPIC_PPIASE_1"/>
    <property type="match status" value="1"/>
</dbReference>